<sequence length="259" mass="27815">MLDFVFILSLITGIFVASAASYLGSFMVLRRMALVGDAFTHIALPGMGIAFLLQANPFVGAFVFLAFGAFAIWFLEHKTKIYTEALVGVIFTLGLALGILITPEPELFEALFGNISEATILGTIISAGLALAVLILIFRISRQVMMGIISEDFAKANGVKIEMINLFFLIMVAVITALGIKIVGALLMGALVIIPPAAAKNLSRSLNEYGVLSVVFGVASVVLGLFASKIFGFPSGPMVVLTSALIFFLSFLRFFFRIR</sequence>
<feature type="transmembrane region" description="Helical" evidence="7">
    <location>
        <begin position="211"/>
        <end position="232"/>
    </location>
</feature>
<keyword evidence="3 6" id="KW-0812">Transmembrane</keyword>
<dbReference type="STRING" id="1801726.A3H02_00870"/>
<dbReference type="InterPro" id="IPR037294">
    <property type="entry name" value="ABC_BtuC-like"/>
</dbReference>
<dbReference type="GO" id="GO:0043190">
    <property type="term" value="C:ATP-binding cassette (ABC) transporter complex"/>
    <property type="evidence" value="ECO:0007669"/>
    <property type="project" value="InterPro"/>
</dbReference>
<evidence type="ECO:0000313" key="8">
    <source>
        <dbReference type="EMBL" id="OGZ32241.1"/>
    </source>
</evidence>
<comment type="caution">
    <text evidence="8">The sequence shown here is derived from an EMBL/GenBank/DDBJ whole genome shotgun (WGS) entry which is preliminary data.</text>
</comment>
<feature type="transmembrane region" description="Helical" evidence="7">
    <location>
        <begin position="6"/>
        <end position="25"/>
    </location>
</feature>
<evidence type="ECO:0008006" key="10">
    <source>
        <dbReference type="Google" id="ProtNLM"/>
    </source>
</evidence>
<dbReference type="Proteomes" id="UP000176787">
    <property type="component" value="Unassembled WGS sequence"/>
</dbReference>
<feature type="transmembrane region" description="Helical" evidence="7">
    <location>
        <begin position="159"/>
        <end position="176"/>
    </location>
</feature>
<dbReference type="EMBL" id="MHMS01000011">
    <property type="protein sequence ID" value="OGZ32241.1"/>
    <property type="molecule type" value="Genomic_DNA"/>
</dbReference>
<proteinExistence type="inferred from homology"/>
<dbReference type="GO" id="GO:0055085">
    <property type="term" value="P:transmembrane transport"/>
    <property type="evidence" value="ECO:0007669"/>
    <property type="project" value="InterPro"/>
</dbReference>
<feature type="transmembrane region" description="Helical" evidence="7">
    <location>
        <begin position="120"/>
        <end position="138"/>
    </location>
</feature>
<dbReference type="AlphaFoldDB" id="A0A1G2F3W3"/>
<evidence type="ECO:0000256" key="4">
    <source>
        <dbReference type="ARBA" id="ARBA00022989"/>
    </source>
</evidence>
<organism evidence="8 9">
    <name type="scientific">Candidatus Niyogibacteria bacterium RIFCSPLOWO2_12_FULL_41_13</name>
    <dbReference type="NCBI Taxonomy" id="1801726"/>
    <lineage>
        <taxon>Bacteria</taxon>
        <taxon>Candidatus Niyogiibacteriota</taxon>
    </lineage>
</organism>
<accession>A0A1G2F3W3</accession>
<keyword evidence="6" id="KW-0813">Transport</keyword>
<feature type="transmembrane region" description="Helical" evidence="7">
    <location>
        <begin position="32"/>
        <end position="52"/>
    </location>
</feature>
<keyword evidence="5 7" id="KW-0472">Membrane</keyword>
<comment type="subcellular location">
    <subcellularLocation>
        <location evidence="6">Cell membrane</location>
        <topology evidence="6">Multi-pass membrane protein</topology>
    </subcellularLocation>
    <subcellularLocation>
        <location evidence="1">Membrane</location>
        <topology evidence="1">Multi-pass membrane protein</topology>
    </subcellularLocation>
</comment>
<evidence type="ECO:0000256" key="5">
    <source>
        <dbReference type="ARBA" id="ARBA00023136"/>
    </source>
</evidence>
<evidence type="ECO:0000256" key="2">
    <source>
        <dbReference type="ARBA" id="ARBA00008034"/>
    </source>
</evidence>
<dbReference type="PANTHER" id="PTHR30477:SF0">
    <property type="entry name" value="METAL TRANSPORT SYSTEM MEMBRANE PROTEIN TM_0125-RELATED"/>
    <property type="match status" value="1"/>
</dbReference>
<evidence type="ECO:0000256" key="6">
    <source>
        <dbReference type="RuleBase" id="RU003943"/>
    </source>
</evidence>
<reference evidence="8 9" key="1">
    <citation type="journal article" date="2016" name="Nat. Commun.">
        <title>Thousands of microbial genomes shed light on interconnected biogeochemical processes in an aquifer system.</title>
        <authorList>
            <person name="Anantharaman K."/>
            <person name="Brown C.T."/>
            <person name="Hug L.A."/>
            <person name="Sharon I."/>
            <person name="Castelle C.J."/>
            <person name="Probst A.J."/>
            <person name="Thomas B.C."/>
            <person name="Singh A."/>
            <person name="Wilkins M.J."/>
            <person name="Karaoz U."/>
            <person name="Brodie E.L."/>
            <person name="Williams K.H."/>
            <person name="Hubbard S.S."/>
            <person name="Banfield J.F."/>
        </authorList>
    </citation>
    <scope>NUCLEOTIDE SEQUENCE [LARGE SCALE GENOMIC DNA]</scope>
</reference>
<feature type="transmembrane region" description="Helical" evidence="7">
    <location>
        <begin position="238"/>
        <end position="256"/>
    </location>
</feature>
<protein>
    <recommendedName>
        <fullName evidence="10">ABC transporter</fullName>
    </recommendedName>
</protein>
<dbReference type="InterPro" id="IPR001626">
    <property type="entry name" value="ABC_TroCD"/>
</dbReference>
<evidence type="ECO:0000256" key="1">
    <source>
        <dbReference type="ARBA" id="ARBA00004141"/>
    </source>
</evidence>
<evidence type="ECO:0000256" key="7">
    <source>
        <dbReference type="SAM" id="Phobius"/>
    </source>
</evidence>
<feature type="transmembrane region" description="Helical" evidence="7">
    <location>
        <begin position="58"/>
        <end position="75"/>
    </location>
</feature>
<gene>
    <name evidence="8" type="ORF">A3H02_00870</name>
</gene>
<dbReference type="PANTHER" id="PTHR30477">
    <property type="entry name" value="ABC-TRANSPORTER METAL-BINDING PROTEIN"/>
    <property type="match status" value="1"/>
</dbReference>
<dbReference type="GO" id="GO:0010043">
    <property type="term" value="P:response to zinc ion"/>
    <property type="evidence" value="ECO:0007669"/>
    <property type="project" value="TreeGrafter"/>
</dbReference>
<evidence type="ECO:0000256" key="3">
    <source>
        <dbReference type="ARBA" id="ARBA00022692"/>
    </source>
</evidence>
<keyword evidence="4 7" id="KW-1133">Transmembrane helix</keyword>
<dbReference type="Pfam" id="PF00950">
    <property type="entry name" value="ABC-3"/>
    <property type="match status" value="1"/>
</dbReference>
<comment type="similarity">
    <text evidence="2 6">Belongs to the ABC-3 integral membrane protein family.</text>
</comment>
<evidence type="ECO:0000313" key="9">
    <source>
        <dbReference type="Proteomes" id="UP000176787"/>
    </source>
</evidence>
<feature type="transmembrane region" description="Helical" evidence="7">
    <location>
        <begin position="82"/>
        <end position="100"/>
    </location>
</feature>
<dbReference type="SUPFAM" id="SSF81345">
    <property type="entry name" value="ABC transporter involved in vitamin B12 uptake, BtuC"/>
    <property type="match status" value="1"/>
</dbReference>
<dbReference type="Gene3D" id="1.10.3470.10">
    <property type="entry name" value="ABC transporter involved in vitamin B12 uptake, BtuC"/>
    <property type="match status" value="1"/>
</dbReference>
<feature type="transmembrane region" description="Helical" evidence="7">
    <location>
        <begin position="182"/>
        <end position="199"/>
    </location>
</feature>
<name>A0A1G2F3W3_9BACT</name>